<sequence>MHIILTILNAENEIVEAGVAEESVAVARLPSRKWSPYWFSVGNHQGKAIFVLHEQDLSLLDFFLSVAGIFCAMLHAMLPQSLWLLISSLALFPPFVFAQNNTRIALGTPLAVSGSVLASANPQLFVLPDASFGKQLSISVALCTNSSAPPRFFVTNSSDVSTPGPDNGQDVWELTLGTEGFGNLTLGGGAGGKIAIWGGTKK</sequence>
<protein>
    <submittedName>
        <fullName evidence="1">Uncharacterized protein</fullName>
    </submittedName>
</protein>
<dbReference type="AlphaFoldDB" id="A0A4S4LU87"/>
<comment type="caution">
    <text evidence="1">The sequence shown here is derived from an EMBL/GenBank/DDBJ whole genome shotgun (WGS) entry which is preliminary data.</text>
</comment>
<dbReference type="Proteomes" id="UP000310158">
    <property type="component" value="Unassembled WGS sequence"/>
</dbReference>
<proteinExistence type="predicted"/>
<gene>
    <name evidence="1" type="ORF">EW146_g4534</name>
</gene>
<organism evidence="1 2">
    <name type="scientific">Bondarzewia mesenterica</name>
    <dbReference type="NCBI Taxonomy" id="1095465"/>
    <lineage>
        <taxon>Eukaryota</taxon>
        <taxon>Fungi</taxon>
        <taxon>Dikarya</taxon>
        <taxon>Basidiomycota</taxon>
        <taxon>Agaricomycotina</taxon>
        <taxon>Agaricomycetes</taxon>
        <taxon>Russulales</taxon>
        <taxon>Bondarzewiaceae</taxon>
        <taxon>Bondarzewia</taxon>
    </lineage>
</organism>
<reference evidence="1 2" key="1">
    <citation type="submission" date="2019-02" db="EMBL/GenBank/DDBJ databases">
        <title>Genome sequencing of the rare red list fungi Bondarzewia mesenterica.</title>
        <authorList>
            <person name="Buettner E."/>
            <person name="Kellner H."/>
        </authorList>
    </citation>
    <scope>NUCLEOTIDE SEQUENCE [LARGE SCALE GENOMIC DNA]</scope>
    <source>
        <strain evidence="1 2">DSM 108281</strain>
    </source>
</reference>
<dbReference type="EMBL" id="SGPL01000177">
    <property type="protein sequence ID" value="THH16036.1"/>
    <property type="molecule type" value="Genomic_DNA"/>
</dbReference>
<evidence type="ECO:0000313" key="1">
    <source>
        <dbReference type="EMBL" id="THH16036.1"/>
    </source>
</evidence>
<keyword evidence="2" id="KW-1185">Reference proteome</keyword>
<evidence type="ECO:0000313" key="2">
    <source>
        <dbReference type="Proteomes" id="UP000310158"/>
    </source>
</evidence>
<name>A0A4S4LU87_9AGAM</name>
<accession>A0A4S4LU87</accession>